<evidence type="ECO:0000313" key="6">
    <source>
        <dbReference type="EMBL" id="MBB5373307.1"/>
    </source>
</evidence>
<dbReference type="GO" id="GO:0032259">
    <property type="term" value="P:methylation"/>
    <property type="evidence" value="ECO:0007669"/>
    <property type="project" value="UniProtKB-KW"/>
</dbReference>
<sequence>MHTVFSAITGIDAAICFSAFCWGVRGHFRSTGAMPLGMQVTSGLSMMLFAGFLWNLVHGLGAAWFLSIALFTASLGVFAAAILASRRTPPTLAYDNDSPNFLLNHGPYRYVRHPFYLAYVLFWLGTAIAVHSLAGWVAPVLMTALYIDAASREERKFASSELATAYAAYRARAGMFWPRPLALLAD</sequence>
<feature type="transmembrane region" description="Helical" evidence="5">
    <location>
        <begin position="63"/>
        <end position="84"/>
    </location>
</feature>
<keyword evidence="6" id="KW-0808">Transferase</keyword>
<keyword evidence="4 5" id="KW-0472">Membrane</keyword>
<dbReference type="Pfam" id="PF04191">
    <property type="entry name" value="PEMT"/>
    <property type="match status" value="1"/>
</dbReference>
<evidence type="ECO:0000313" key="7">
    <source>
        <dbReference type="Proteomes" id="UP000553706"/>
    </source>
</evidence>
<evidence type="ECO:0000256" key="3">
    <source>
        <dbReference type="ARBA" id="ARBA00022989"/>
    </source>
</evidence>
<evidence type="ECO:0000256" key="4">
    <source>
        <dbReference type="ARBA" id="ARBA00023136"/>
    </source>
</evidence>
<dbReference type="AlphaFoldDB" id="A0A840VEJ9"/>
<dbReference type="GO" id="GO:0012505">
    <property type="term" value="C:endomembrane system"/>
    <property type="evidence" value="ECO:0007669"/>
    <property type="project" value="UniProtKB-SubCell"/>
</dbReference>
<keyword evidence="2 5" id="KW-0812">Transmembrane</keyword>
<keyword evidence="7" id="KW-1185">Reference proteome</keyword>
<evidence type="ECO:0000256" key="5">
    <source>
        <dbReference type="SAM" id="Phobius"/>
    </source>
</evidence>
<keyword evidence="6" id="KW-0489">Methyltransferase</keyword>
<dbReference type="Gene3D" id="1.20.120.1630">
    <property type="match status" value="1"/>
</dbReference>
<dbReference type="GO" id="GO:0008168">
    <property type="term" value="F:methyltransferase activity"/>
    <property type="evidence" value="ECO:0007669"/>
    <property type="project" value="UniProtKB-KW"/>
</dbReference>
<protein>
    <submittedName>
        <fullName evidence="6">Protein-S-isoprenylcysteine O-methyltransferase Ste14</fullName>
    </submittedName>
</protein>
<dbReference type="PROSITE" id="PS50244">
    <property type="entry name" value="S5A_REDUCTASE"/>
    <property type="match status" value="1"/>
</dbReference>
<evidence type="ECO:0000256" key="1">
    <source>
        <dbReference type="ARBA" id="ARBA00004127"/>
    </source>
</evidence>
<gene>
    <name evidence="6" type="ORF">HNP71_001566</name>
</gene>
<proteinExistence type="predicted"/>
<evidence type="ECO:0000256" key="2">
    <source>
        <dbReference type="ARBA" id="ARBA00022692"/>
    </source>
</evidence>
<dbReference type="InterPro" id="IPR007318">
    <property type="entry name" value="Phopholipid_MeTrfase"/>
</dbReference>
<dbReference type="Proteomes" id="UP000553706">
    <property type="component" value="Unassembled WGS sequence"/>
</dbReference>
<comment type="caution">
    <text evidence="6">The sequence shown here is derived from an EMBL/GenBank/DDBJ whole genome shotgun (WGS) entry which is preliminary data.</text>
</comment>
<accession>A0A840VEJ9</accession>
<feature type="transmembrane region" description="Helical" evidence="5">
    <location>
        <begin position="116"/>
        <end position="138"/>
    </location>
</feature>
<comment type="subcellular location">
    <subcellularLocation>
        <location evidence="1">Endomembrane system</location>
        <topology evidence="1">Multi-pass membrane protein</topology>
    </subcellularLocation>
</comment>
<dbReference type="RefSeq" id="WP_183266313.1">
    <property type="nucleotide sequence ID" value="NZ_JACHFJ010000005.1"/>
</dbReference>
<feature type="transmembrane region" description="Helical" evidence="5">
    <location>
        <begin position="36"/>
        <end position="57"/>
    </location>
</feature>
<dbReference type="EMBL" id="JACHFJ010000005">
    <property type="protein sequence ID" value="MBB5373307.1"/>
    <property type="molecule type" value="Genomic_DNA"/>
</dbReference>
<feature type="transmembrane region" description="Helical" evidence="5">
    <location>
        <begin position="6"/>
        <end position="24"/>
    </location>
</feature>
<reference evidence="6 7" key="1">
    <citation type="submission" date="2020-08" db="EMBL/GenBank/DDBJ databases">
        <title>Genomic Encyclopedia of Type Strains, Phase IV (KMG-IV): sequencing the most valuable type-strain genomes for metagenomic binning, comparative biology and taxonomic classification.</title>
        <authorList>
            <person name="Goeker M."/>
        </authorList>
    </citation>
    <scope>NUCLEOTIDE SEQUENCE [LARGE SCALE GENOMIC DNA]</scope>
    <source>
        <strain evidence="6 7">DSM 27026</strain>
    </source>
</reference>
<name>A0A840VEJ9_9PROT</name>
<organism evidence="6 7">
    <name type="scientific">Acidocella aromatica</name>
    <dbReference type="NCBI Taxonomy" id="1303579"/>
    <lineage>
        <taxon>Bacteria</taxon>
        <taxon>Pseudomonadati</taxon>
        <taxon>Pseudomonadota</taxon>
        <taxon>Alphaproteobacteria</taxon>
        <taxon>Acetobacterales</taxon>
        <taxon>Acidocellaceae</taxon>
        <taxon>Acidocella</taxon>
    </lineage>
</organism>
<keyword evidence="3 5" id="KW-1133">Transmembrane helix</keyword>